<name>A0A0F3L377_9GAMM</name>
<sequence length="214" mass="22731">MRCLFAIATLSMLSAAPAFAGRVAIEVVDAAGKPIPDAVVTLAPNPGTPARSGAAATHFVDQKDETFIPYVTALRVGDSVVFRNSDITRHHVYSFSALQKFEYMLAPGESSAPLVMNNPGNAAVGCNIHDHMLTYLYVTKDPEMAVTDAKGRASIDGLAAGGYKAHAWHPQLRPGITLPIQGVTVAEGAPATLRFVLALLPNPRGPMDREHIGY</sequence>
<dbReference type="GO" id="GO:0030246">
    <property type="term" value="F:carbohydrate binding"/>
    <property type="evidence" value="ECO:0007669"/>
    <property type="project" value="InterPro"/>
</dbReference>
<dbReference type="EMBL" id="JZRB01000004">
    <property type="protein sequence ID" value="KJV36799.1"/>
    <property type="molecule type" value="Genomic_DNA"/>
</dbReference>
<keyword evidence="1" id="KW-0732">Signal</keyword>
<feature type="signal peptide" evidence="1">
    <location>
        <begin position="1"/>
        <end position="20"/>
    </location>
</feature>
<reference evidence="2 3" key="1">
    <citation type="submission" date="2015-03" db="EMBL/GenBank/DDBJ databases">
        <title>Draft genome sequence of Luteibacter yeojuensis strain SU11.</title>
        <authorList>
            <person name="Sulaiman J."/>
            <person name="Priya K."/>
            <person name="Chan K.-G."/>
        </authorList>
    </citation>
    <scope>NUCLEOTIDE SEQUENCE [LARGE SCALE GENOMIC DNA]</scope>
    <source>
        <strain evidence="2 3">SU11</strain>
    </source>
</reference>
<comment type="caution">
    <text evidence="2">The sequence shown here is derived from an EMBL/GenBank/DDBJ whole genome shotgun (WGS) entry which is preliminary data.</text>
</comment>
<dbReference type="OrthoDB" id="9772097at2"/>
<dbReference type="SUPFAM" id="SSF49503">
    <property type="entry name" value="Cupredoxins"/>
    <property type="match status" value="1"/>
</dbReference>
<dbReference type="InterPro" id="IPR008972">
    <property type="entry name" value="Cupredoxin"/>
</dbReference>
<accession>A0A0F3L377</accession>
<proteinExistence type="predicted"/>
<dbReference type="Proteomes" id="UP000033651">
    <property type="component" value="Unassembled WGS sequence"/>
</dbReference>
<evidence type="ECO:0000256" key="1">
    <source>
        <dbReference type="SAM" id="SignalP"/>
    </source>
</evidence>
<evidence type="ECO:0008006" key="4">
    <source>
        <dbReference type="Google" id="ProtNLM"/>
    </source>
</evidence>
<feature type="chain" id="PRO_5002463381" description="Plastocyanin" evidence="1">
    <location>
        <begin position="21"/>
        <end position="214"/>
    </location>
</feature>
<evidence type="ECO:0000313" key="3">
    <source>
        <dbReference type="Proteomes" id="UP000033651"/>
    </source>
</evidence>
<evidence type="ECO:0000313" key="2">
    <source>
        <dbReference type="EMBL" id="KJV36799.1"/>
    </source>
</evidence>
<dbReference type="RefSeq" id="WP_045828104.1">
    <property type="nucleotide sequence ID" value="NZ_JZRB01000004.1"/>
</dbReference>
<gene>
    <name evidence="2" type="ORF">VI08_03330</name>
</gene>
<keyword evidence="3" id="KW-1185">Reference proteome</keyword>
<dbReference type="Gene3D" id="2.60.40.420">
    <property type="entry name" value="Cupredoxins - blue copper proteins"/>
    <property type="match status" value="1"/>
</dbReference>
<protein>
    <recommendedName>
        <fullName evidence="4">Plastocyanin</fullName>
    </recommendedName>
</protein>
<dbReference type="PATRIC" id="fig|345309.4.peg.3003"/>
<dbReference type="InterPro" id="IPR013784">
    <property type="entry name" value="Carb-bd-like_fold"/>
</dbReference>
<dbReference type="SUPFAM" id="SSF49452">
    <property type="entry name" value="Starch-binding domain-like"/>
    <property type="match status" value="1"/>
</dbReference>
<dbReference type="AlphaFoldDB" id="A0A0F3L377"/>
<organism evidence="2 3">
    <name type="scientific">Luteibacter yeojuensis</name>
    <dbReference type="NCBI Taxonomy" id="345309"/>
    <lineage>
        <taxon>Bacteria</taxon>
        <taxon>Pseudomonadati</taxon>
        <taxon>Pseudomonadota</taxon>
        <taxon>Gammaproteobacteria</taxon>
        <taxon>Lysobacterales</taxon>
        <taxon>Rhodanobacteraceae</taxon>
        <taxon>Luteibacter</taxon>
    </lineage>
</organism>